<sequence length="364" mass="42483">MRLHKIIPDAITLNILITTFANQRDIPGMLEIFQEINLLKITVSQVTWTILLTALSSNSHKLDIMKKMDELKIGLDSVSLTVIINIFLQLRPIFELEEFTGSLQSFMLTPSVINIIIKGFLQIKSKGGEQLAWRFLFRCFQEGRLVDSLTLNAFLIRYSTEARYRSCWTTIGLFADLFNVTPDRYTIQILARIILGKMYDGVPNLMDDFRLIMRYGRLRFGGYSEDTMKFVTTAIRCDLFTYHQFGRIMSTKLDISSLAEMFWTKTLKDDCRGFLSRDACLLYTELDKAGLRPLRLKNISDEKRQALRLKQLMRMRAKYIEKLQANLYNPLDWLNGKPDKEQVIENYIHRMPRITKLDNNEEID</sequence>
<keyword evidence="2" id="KW-1185">Reference proteome</keyword>
<protein>
    <submittedName>
        <fullName evidence="1">Pentatricopeptide repeat-containing protein</fullName>
    </submittedName>
</protein>
<dbReference type="InterPro" id="IPR011990">
    <property type="entry name" value="TPR-like_helical_dom_sf"/>
</dbReference>
<dbReference type="Gene3D" id="1.25.40.10">
    <property type="entry name" value="Tetratricopeptide repeat domain"/>
    <property type="match status" value="1"/>
</dbReference>
<dbReference type="Proteomes" id="UP000186594">
    <property type="component" value="Unassembled WGS sequence"/>
</dbReference>
<organism evidence="1 2">
    <name type="scientific">Neolecta irregularis (strain DAH-3)</name>
    <dbReference type="NCBI Taxonomy" id="1198029"/>
    <lineage>
        <taxon>Eukaryota</taxon>
        <taxon>Fungi</taxon>
        <taxon>Dikarya</taxon>
        <taxon>Ascomycota</taxon>
        <taxon>Taphrinomycotina</taxon>
        <taxon>Neolectales</taxon>
        <taxon>Neolectaceae</taxon>
        <taxon>Neolecta</taxon>
    </lineage>
</organism>
<reference evidence="1 2" key="1">
    <citation type="submission" date="2016-04" db="EMBL/GenBank/DDBJ databases">
        <title>Evolutionary innovation and constraint leading to complex multicellularity in the Ascomycota.</title>
        <authorList>
            <person name="Cisse O."/>
            <person name="Nguyen A."/>
            <person name="Hewitt D.A."/>
            <person name="Jedd G."/>
            <person name="Stajich J.E."/>
        </authorList>
    </citation>
    <scope>NUCLEOTIDE SEQUENCE [LARGE SCALE GENOMIC DNA]</scope>
    <source>
        <strain evidence="1 2">DAH-3</strain>
    </source>
</reference>
<name>A0A1U7LKI0_NEOID</name>
<gene>
    <name evidence="1" type="ORF">NEOLI_000581</name>
</gene>
<dbReference type="OrthoDB" id="185373at2759"/>
<evidence type="ECO:0000313" key="2">
    <source>
        <dbReference type="Proteomes" id="UP000186594"/>
    </source>
</evidence>
<evidence type="ECO:0000313" key="1">
    <source>
        <dbReference type="EMBL" id="OLL23157.1"/>
    </source>
</evidence>
<accession>A0A1U7LKI0</accession>
<dbReference type="EMBL" id="LXFE01002252">
    <property type="protein sequence ID" value="OLL23157.1"/>
    <property type="molecule type" value="Genomic_DNA"/>
</dbReference>
<comment type="caution">
    <text evidence="1">The sequence shown here is derived from an EMBL/GenBank/DDBJ whole genome shotgun (WGS) entry which is preliminary data.</text>
</comment>
<dbReference type="AlphaFoldDB" id="A0A1U7LKI0"/>
<dbReference type="STRING" id="1198029.A0A1U7LKI0"/>
<proteinExistence type="predicted"/>